<name>A0A6J2JBL0_BOMMA</name>
<evidence type="ECO:0000256" key="1">
    <source>
        <dbReference type="ARBA" id="ARBA00004275"/>
    </source>
</evidence>
<dbReference type="InterPro" id="IPR020845">
    <property type="entry name" value="AMP-binding_CS"/>
</dbReference>
<proteinExistence type="predicted"/>
<dbReference type="PROSITE" id="PS00455">
    <property type="entry name" value="AMP_BINDING"/>
    <property type="match status" value="1"/>
</dbReference>
<dbReference type="GeneID" id="114240516"/>
<dbReference type="Pfam" id="PF00501">
    <property type="entry name" value="AMP-binding"/>
    <property type="match status" value="1"/>
</dbReference>
<organism evidence="5 6">
    <name type="scientific">Bombyx mandarina</name>
    <name type="common">Wild silk moth</name>
    <name type="synonym">Wild silkworm</name>
    <dbReference type="NCBI Taxonomy" id="7092"/>
    <lineage>
        <taxon>Eukaryota</taxon>
        <taxon>Metazoa</taxon>
        <taxon>Ecdysozoa</taxon>
        <taxon>Arthropoda</taxon>
        <taxon>Hexapoda</taxon>
        <taxon>Insecta</taxon>
        <taxon>Pterygota</taxon>
        <taxon>Neoptera</taxon>
        <taxon>Endopterygota</taxon>
        <taxon>Lepidoptera</taxon>
        <taxon>Glossata</taxon>
        <taxon>Ditrysia</taxon>
        <taxon>Bombycoidea</taxon>
        <taxon>Bombycidae</taxon>
        <taxon>Bombycinae</taxon>
        <taxon>Bombyx</taxon>
    </lineage>
</organism>
<keyword evidence="2" id="KW-0576">Peroxisome</keyword>
<evidence type="ECO:0000259" key="4">
    <source>
        <dbReference type="Pfam" id="PF13193"/>
    </source>
</evidence>
<dbReference type="InterPro" id="IPR025110">
    <property type="entry name" value="AMP-bd_C"/>
</dbReference>
<dbReference type="GO" id="GO:0046949">
    <property type="term" value="P:fatty-acyl-CoA biosynthetic process"/>
    <property type="evidence" value="ECO:0007669"/>
    <property type="project" value="TreeGrafter"/>
</dbReference>
<comment type="subcellular location">
    <subcellularLocation>
        <location evidence="1">Peroxisome</location>
    </subcellularLocation>
</comment>
<dbReference type="RefSeq" id="XP_028026885.1">
    <property type="nucleotide sequence ID" value="XM_028171084.1"/>
</dbReference>
<dbReference type="GO" id="GO:0004467">
    <property type="term" value="F:long-chain fatty acid-CoA ligase activity"/>
    <property type="evidence" value="ECO:0007669"/>
    <property type="project" value="TreeGrafter"/>
</dbReference>
<dbReference type="InterPro" id="IPR042099">
    <property type="entry name" value="ANL_N_sf"/>
</dbReference>
<protein>
    <submittedName>
        <fullName evidence="6">Luciferin 4-monooxygenase-like</fullName>
    </submittedName>
</protein>
<evidence type="ECO:0000256" key="2">
    <source>
        <dbReference type="ARBA" id="ARBA00023140"/>
    </source>
</evidence>
<feature type="domain" description="AMP-binding enzyme C-terminal" evidence="4">
    <location>
        <begin position="456"/>
        <end position="527"/>
    </location>
</feature>
<gene>
    <name evidence="6" type="primary">LOC114240516</name>
</gene>
<sequence length="547" mass="61486">MSHTVLRGKPNASQLYLDEVLNEILAAKGVVSDAKERDRLILAEIAFHCLKKRPNATNMINGSTGESFTNEQILKRAVSIARSITARGAAGNNIMVVMRNHQNLFSIYWSLLLSGALPFMMDPSTTVYELGYFLQLLEPSIVFCDREYYNDIKKSLDDLPDLKTEVYIGNEDDLLEDFINGHSNDIDSFRIPEGNPEDTILLLPTSGSTGLPKAVPLTNRGIVAHLPTSWTYHTKFPTPTNLVMVLTTAQWMTFTMKITTCAVYHIPILVTPKKRTVEHVIEIIENFRPTWTFFNPAFAKGLLAVVRREQIGSLETIILLGSLVTPDLVKEFKEKLHPDTHLCNGYGTTETQGFIAVTDRDAEASSNGWVYNILHYKLIDDNGAEVGPGSNGELYVKGECVIKGYYKNKEAYSESFVDDWYKTGDWFHLDENERLHFLERRKFNFKFRGCHVSPEEVEGVIGKLPGVHESVVVATDNGPAAAVVLLPEYDLTREYINKALDSTLSDHKRLHGGIAFVDSLPHTHSGKLKRMECKKLIEELLKDGKCF</sequence>
<dbReference type="AlphaFoldDB" id="A0A6J2JBL0"/>
<dbReference type="Pfam" id="PF13193">
    <property type="entry name" value="AMP-binding_C"/>
    <property type="match status" value="1"/>
</dbReference>
<evidence type="ECO:0000313" key="6">
    <source>
        <dbReference type="RefSeq" id="XP_028026885.1"/>
    </source>
</evidence>
<feature type="domain" description="AMP-dependent synthetase/ligase" evidence="3">
    <location>
        <begin position="50"/>
        <end position="406"/>
    </location>
</feature>
<evidence type="ECO:0000259" key="3">
    <source>
        <dbReference type="Pfam" id="PF00501"/>
    </source>
</evidence>
<dbReference type="Gene3D" id="3.40.50.12780">
    <property type="entry name" value="N-terminal domain of ligase-like"/>
    <property type="match status" value="1"/>
</dbReference>
<dbReference type="SUPFAM" id="SSF56801">
    <property type="entry name" value="Acetyl-CoA synthetase-like"/>
    <property type="match status" value="1"/>
</dbReference>
<reference evidence="6" key="1">
    <citation type="submission" date="2025-08" db="UniProtKB">
        <authorList>
            <consortium name="RefSeq"/>
        </authorList>
    </citation>
    <scope>IDENTIFICATION</scope>
    <source>
        <tissue evidence="6">Silk gland</tissue>
    </source>
</reference>
<dbReference type="GO" id="GO:0005777">
    <property type="term" value="C:peroxisome"/>
    <property type="evidence" value="ECO:0007669"/>
    <property type="project" value="UniProtKB-SubCell"/>
</dbReference>
<dbReference type="InterPro" id="IPR000873">
    <property type="entry name" value="AMP-dep_synth/lig_dom"/>
</dbReference>
<dbReference type="OrthoDB" id="6614653at2759"/>
<evidence type="ECO:0000313" key="5">
    <source>
        <dbReference type="Proteomes" id="UP000504629"/>
    </source>
</evidence>
<accession>A0A6J2JBL0</accession>
<dbReference type="PANTHER" id="PTHR24096">
    <property type="entry name" value="LONG-CHAIN-FATTY-ACID--COA LIGASE"/>
    <property type="match status" value="1"/>
</dbReference>
<dbReference type="PANTHER" id="PTHR24096:SF353">
    <property type="entry name" value="GH16244P-RELATED"/>
    <property type="match status" value="1"/>
</dbReference>
<dbReference type="InterPro" id="IPR045851">
    <property type="entry name" value="AMP-bd_C_sf"/>
</dbReference>
<dbReference type="Proteomes" id="UP000504629">
    <property type="component" value="Unplaced"/>
</dbReference>
<dbReference type="KEGG" id="bman:114240516"/>
<keyword evidence="5" id="KW-1185">Reference proteome</keyword>
<dbReference type="Gene3D" id="3.30.300.30">
    <property type="match status" value="1"/>
</dbReference>